<keyword evidence="2" id="KW-1185">Reference proteome</keyword>
<sequence>MANQIPPSATSDAEAQQPAPYLPPEILNKIILHFISSQRGPLRRRDLIGLLAVSLISKAWLIAARRQLWIGYCFRLPELNHRLSTLRQLYTSPHYSLGLETIKELTVSPEYPFSSESDQELRWCGEVLKGVKTITIEGPATLIGQTTPIPNCFIEDISLFRRVTTLNLERVNFASPIEFYHFLVALGNRLENLKCSRVRTQSLNKDGRSAHLPVTEVSGDATKTDLPFAGKRMPIKTRVLEIDFEAFLRLIHAGGLEVVGLEQLTFVDHNDVNPTLVWRLPKPASKEYPLIPRLNTIGQMLTLCGKDLRRLKFRFLRDDTYKSSQDVQKREAPKFFDLSMLAPMLREIDIQTKNPDCILSMFHFSLPHTCLSFIEISQLPSLQNRLEFDRALERSVPRLEELVFAVPEVIPKQEHLRGSICLRLQVLHIERALQALRIVSRDIGEGDSKESWKAIRVLMQDNAVARLPQEMFYPILENLHDDIPSLRQCALAARCLLPVSRSLLFRVTGLFVQEKIDQFHRLLEISPHLAQYVVQLHAALYSSPDHIQASLSSIVRRSTALETVRLLVVHESFTASEVYALLGEEAPRIKTFSLRFIMGPGLNVKDAYSICEYLAKRGGLQDLRLAPLRTKGADVVLPSNTHSLTPLNLRILTIAGESNALGLFFGWAISSGSCLQFNDLRVLRIRWLTEPDSSVTNAATNTPRHPKIAGDPTIRSLPFLILDSCPNLCTITCSIFAQGDEGPTLNTWCTAIKRLSRRLRLEEFNVTVELSSRPTEYPWTVLDDALVAVPCFRKLRIKFNDVQEGPQHNRVSTDNLRTWFPQVHGSNKIELVAAQSVWANINCHPLEYSSRSGEWKTGV</sequence>
<evidence type="ECO:0000313" key="1">
    <source>
        <dbReference type="EMBL" id="KAK7052939.1"/>
    </source>
</evidence>
<accession>A0AAW0DPU6</accession>
<reference evidence="1 2" key="1">
    <citation type="submission" date="2024-01" db="EMBL/GenBank/DDBJ databases">
        <title>A draft genome for a cacao thread blight-causing isolate of Paramarasmius palmivorus.</title>
        <authorList>
            <person name="Baruah I.K."/>
            <person name="Bukari Y."/>
            <person name="Amoako-Attah I."/>
            <person name="Meinhardt L.W."/>
            <person name="Bailey B.A."/>
            <person name="Cohen S.P."/>
        </authorList>
    </citation>
    <scope>NUCLEOTIDE SEQUENCE [LARGE SCALE GENOMIC DNA]</scope>
    <source>
        <strain evidence="1 2">GH-12</strain>
    </source>
</reference>
<evidence type="ECO:0008006" key="3">
    <source>
        <dbReference type="Google" id="ProtNLM"/>
    </source>
</evidence>
<comment type="caution">
    <text evidence="1">The sequence shown here is derived from an EMBL/GenBank/DDBJ whole genome shotgun (WGS) entry which is preliminary data.</text>
</comment>
<dbReference type="Proteomes" id="UP001383192">
    <property type="component" value="Unassembled WGS sequence"/>
</dbReference>
<dbReference type="EMBL" id="JAYKXP010000011">
    <property type="protein sequence ID" value="KAK7052939.1"/>
    <property type="molecule type" value="Genomic_DNA"/>
</dbReference>
<proteinExistence type="predicted"/>
<evidence type="ECO:0000313" key="2">
    <source>
        <dbReference type="Proteomes" id="UP001383192"/>
    </source>
</evidence>
<dbReference type="AlphaFoldDB" id="A0AAW0DPU6"/>
<name>A0AAW0DPU6_9AGAR</name>
<organism evidence="1 2">
    <name type="scientific">Paramarasmius palmivorus</name>
    <dbReference type="NCBI Taxonomy" id="297713"/>
    <lineage>
        <taxon>Eukaryota</taxon>
        <taxon>Fungi</taxon>
        <taxon>Dikarya</taxon>
        <taxon>Basidiomycota</taxon>
        <taxon>Agaricomycotina</taxon>
        <taxon>Agaricomycetes</taxon>
        <taxon>Agaricomycetidae</taxon>
        <taxon>Agaricales</taxon>
        <taxon>Marasmiineae</taxon>
        <taxon>Marasmiaceae</taxon>
        <taxon>Paramarasmius</taxon>
    </lineage>
</organism>
<gene>
    <name evidence="1" type="ORF">VNI00_004259</name>
</gene>
<protein>
    <recommendedName>
        <fullName evidence="3">F-box domain-containing protein</fullName>
    </recommendedName>
</protein>